<name>A0A481Z4B0_9VIRU</name>
<protein>
    <submittedName>
        <fullName evidence="2">SNF2 subfamily protein</fullName>
    </submittedName>
</protein>
<accession>A0A481Z4B0</accession>
<gene>
    <name evidence="2" type="ORF">LCPAC101_01220</name>
</gene>
<reference evidence="2" key="1">
    <citation type="journal article" date="2019" name="MBio">
        <title>Virus Genomes from Deep Sea Sediments Expand the Ocean Megavirome and Support Independent Origins of Viral Gigantism.</title>
        <authorList>
            <person name="Backstrom D."/>
            <person name="Yutin N."/>
            <person name="Jorgensen S.L."/>
            <person name="Dharamshi J."/>
            <person name="Homa F."/>
            <person name="Zaremba-Niedwiedzka K."/>
            <person name="Spang A."/>
            <person name="Wolf Y.I."/>
            <person name="Koonin E.V."/>
            <person name="Ettema T.J."/>
        </authorList>
    </citation>
    <scope>NUCLEOTIDE SEQUENCE</scope>
</reference>
<dbReference type="InterPro" id="IPR043472">
    <property type="entry name" value="Macro_dom-like"/>
</dbReference>
<dbReference type="InterPro" id="IPR002589">
    <property type="entry name" value="Macro_dom"/>
</dbReference>
<dbReference type="EMBL" id="MK500442">
    <property type="protein sequence ID" value="QBK89839.1"/>
    <property type="molecule type" value="Genomic_DNA"/>
</dbReference>
<organism evidence="2">
    <name type="scientific">Pithovirus LCPAC101</name>
    <dbReference type="NCBI Taxonomy" id="2506586"/>
    <lineage>
        <taxon>Viruses</taxon>
        <taxon>Pithoviruses</taxon>
    </lineage>
</organism>
<dbReference type="PROSITE" id="PS51154">
    <property type="entry name" value="MACRO"/>
    <property type="match status" value="1"/>
</dbReference>
<evidence type="ECO:0000313" key="2">
    <source>
        <dbReference type="EMBL" id="QBK89839.1"/>
    </source>
</evidence>
<evidence type="ECO:0000259" key="1">
    <source>
        <dbReference type="PROSITE" id="PS51154"/>
    </source>
</evidence>
<sequence length="114" mass="13028">MTNIDIINGDICDSDTQYIAHQCNCVTNHAKGLGKTIFTKFPYSDIYSTRANYKDTPGNIIIRGDGLNNRYIINILSQFYPGKVKYNNDTSEKRKVWFRECLVKISQIPNISSI</sequence>
<dbReference type="Gene3D" id="3.40.220.10">
    <property type="entry name" value="Leucine Aminopeptidase, subunit E, domain 1"/>
    <property type="match status" value="1"/>
</dbReference>
<dbReference type="SUPFAM" id="SSF52949">
    <property type="entry name" value="Macro domain-like"/>
    <property type="match status" value="1"/>
</dbReference>
<proteinExistence type="predicted"/>
<feature type="domain" description="Macro" evidence="1">
    <location>
        <begin position="1"/>
        <end position="114"/>
    </location>
</feature>